<dbReference type="SMART" id="SM00530">
    <property type="entry name" value="HTH_XRE"/>
    <property type="match status" value="1"/>
</dbReference>
<evidence type="ECO:0000256" key="1">
    <source>
        <dbReference type="ARBA" id="ARBA00023125"/>
    </source>
</evidence>
<sequence>MTLTEALKEQTKDETFRKEYESLEPEYDLISSLIDARKLNHVTQKQLADATGIAQSDISKIENGSGNPTIKILKRLADGLGMNLKIEFIAKTKISM</sequence>
<dbReference type="InterPro" id="IPR050807">
    <property type="entry name" value="TransReg_Diox_bact_type"/>
</dbReference>
<dbReference type="InterPro" id="IPR001387">
    <property type="entry name" value="Cro/C1-type_HTH"/>
</dbReference>
<gene>
    <name evidence="3" type="ORF">HRQ91_11025</name>
</gene>
<protein>
    <submittedName>
        <fullName evidence="3">Helix-turn-helix transcriptional regulator</fullName>
    </submittedName>
</protein>
<dbReference type="InterPro" id="IPR010982">
    <property type="entry name" value="Lambda_DNA-bd_dom_sf"/>
</dbReference>
<dbReference type="CDD" id="cd00093">
    <property type="entry name" value="HTH_XRE"/>
    <property type="match status" value="1"/>
</dbReference>
<dbReference type="PANTHER" id="PTHR46797:SF1">
    <property type="entry name" value="METHYLPHOSPHONATE SYNTHASE"/>
    <property type="match status" value="1"/>
</dbReference>
<dbReference type="Proteomes" id="UP000671908">
    <property type="component" value="Chromosome"/>
</dbReference>
<dbReference type="GO" id="GO:0003700">
    <property type="term" value="F:DNA-binding transcription factor activity"/>
    <property type="evidence" value="ECO:0007669"/>
    <property type="project" value="TreeGrafter"/>
</dbReference>
<name>A0A975F6U2_9SPIR</name>
<evidence type="ECO:0000259" key="2">
    <source>
        <dbReference type="PROSITE" id="PS50943"/>
    </source>
</evidence>
<dbReference type="Pfam" id="PF01381">
    <property type="entry name" value="HTH_3"/>
    <property type="match status" value="1"/>
</dbReference>
<dbReference type="EMBL" id="CP054142">
    <property type="protein sequence ID" value="QTQ14949.1"/>
    <property type="molecule type" value="Genomic_DNA"/>
</dbReference>
<accession>A0A975F6U2</accession>
<evidence type="ECO:0000313" key="4">
    <source>
        <dbReference type="Proteomes" id="UP000671908"/>
    </source>
</evidence>
<keyword evidence="4" id="KW-1185">Reference proteome</keyword>
<dbReference type="GO" id="GO:0003677">
    <property type="term" value="F:DNA binding"/>
    <property type="evidence" value="ECO:0007669"/>
    <property type="project" value="UniProtKB-KW"/>
</dbReference>
<dbReference type="PANTHER" id="PTHR46797">
    <property type="entry name" value="HTH-TYPE TRANSCRIPTIONAL REGULATOR"/>
    <property type="match status" value="1"/>
</dbReference>
<dbReference type="RefSeq" id="WP_210119582.1">
    <property type="nucleotide sequence ID" value="NZ_CP054142.1"/>
</dbReference>
<keyword evidence="1" id="KW-0238">DNA-binding</keyword>
<dbReference type="Gene3D" id="1.10.260.40">
    <property type="entry name" value="lambda repressor-like DNA-binding domains"/>
    <property type="match status" value="1"/>
</dbReference>
<reference evidence="3 4" key="1">
    <citation type="journal article" date="2021" name="Microbiol. Resour. Announc.">
        <title>Complete Genome Sequences of Three Human Oral Treponema parvum Isolates.</title>
        <authorList>
            <person name="Zeng H."/>
            <person name="Watt R.M."/>
        </authorList>
    </citation>
    <scope>NUCLEOTIDE SEQUENCE [LARGE SCALE GENOMIC DNA]</scope>
    <source>
        <strain evidence="3 4">ATCC 700770</strain>
    </source>
</reference>
<dbReference type="SUPFAM" id="SSF47413">
    <property type="entry name" value="lambda repressor-like DNA-binding domains"/>
    <property type="match status" value="1"/>
</dbReference>
<feature type="domain" description="HTH cro/C1-type" evidence="2">
    <location>
        <begin position="33"/>
        <end position="89"/>
    </location>
</feature>
<dbReference type="GO" id="GO:0005829">
    <property type="term" value="C:cytosol"/>
    <property type="evidence" value="ECO:0007669"/>
    <property type="project" value="TreeGrafter"/>
</dbReference>
<dbReference type="KEGG" id="tpav:HRQ91_11025"/>
<dbReference type="AlphaFoldDB" id="A0A975F6U2"/>
<proteinExistence type="predicted"/>
<organism evidence="3 4">
    <name type="scientific">Treponema parvum</name>
    <dbReference type="NCBI Taxonomy" id="138851"/>
    <lineage>
        <taxon>Bacteria</taxon>
        <taxon>Pseudomonadati</taxon>
        <taxon>Spirochaetota</taxon>
        <taxon>Spirochaetia</taxon>
        <taxon>Spirochaetales</taxon>
        <taxon>Treponemataceae</taxon>
        <taxon>Treponema</taxon>
    </lineage>
</organism>
<evidence type="ECO:0000313" key="3">
    <source>
        <dbReference type="EMBL" id="QTQ14949.1"/>
    </source>
</evidence>
<dbReference type="PROSITE" id="PS50943">
    <property type="entry name" value="HTH_CROC1"/>
    <property type="match status" value="1"/>
</dbReference>